<dbReference type="EMBL" id="JASGBH010000003">
    <property type="protein sequence ID" value="MDI9233317.1"/>
    <property type="molecule type" value="Genomic_DNA"/>
</dbReference>
<evidence type="ECO:0000259" key="3">
    <source>
        <dbReference type="Pfam" id="PF19289"/>
    </source>
</evidence>
<dbReference type="Pfam" id="PF19290">
    <property type="entry name" value="PmbA_TldD_2nd"/>
    <property type="match status" value="1"/>
</dbReference>
<gene>
    <name evidence="5" type="primary">pmbA</name>
    <name evidence="5" type="ORF">QLQ16_05630</name>
</gene>
<evidence type="ECO:0000313" key="6">
    <source>
        <dbReference type="Proteomes" id="UP001431902"/>
    </source>
</evidence>
<dbReference type="PANTHER" id="PTHR43421">
    <property type="entry name" value="METALLOPROTEASE PMBA"/>
    <property type="match status" value="1"/>
</dbReference>
<evidence type="ECO:0000259" key="4">
    <source>
        <dbReference type="Pfam" id="PF19290"/>
    </source>
</evidence>
<accession>A0ABT6X5C8</accession>
<feature type="domain" description="Metalloprotease TldD/E C-terminal" evidence="3">
    <location>
        <begin position="288"/>
        <end position="499"/>
    </location>
</feature>
<dbReference type="InterPro" id="IPR035068">
    <property type="entry name" value="TldD/PmbA_N"/>
</dbReference>
<dbReference type="Gene3D" id="3.30.2290.10">
    <property type="entry name" value="PmbA/TldD superfamily"/>
    <property type="match status" value="1"/>
</dbReference>
<comment type="similarity">
    <text evidence="1">Belongs to the peptidase U62 family.</text>
</comment>
<dbReference type="Pfam" id="PF01523">
    <property type="entry name" value="PmbA_TldD_1st"/>
    <property type="match status" value="1"/>
</dbReference>
<dbReference type="NCBIfam" id="NF008268">
    <property type="entry name" value="PRK11040.1"/>
    <property type="match status" value="1"/>
</dbReference>
<proteinExistence type="inferred from homology"/>
<reference evidence="5" key="1">
    <citation type="submission" date="2023-05" db="EMBL/GenBank/DDBJ databases">
        <title>Limnohabitans sp. strain HM2-2 Genome sequencing and assembly.</title>
        <authorList>
            <person name="Jung Y."/>
        </authorList>
    </citation>
    <scope>NUCLEOTIDE SEQUENCE</scope>
    <source>
        <strain evidence="5">HM2-2</strain>
    </source>
</reference>
<dbReference type="PANTHER" id="PTHR43421:SF1">
    <property type="entry name" value="METALLOPROTEASE PMBA"/>
    <property type="match status" value="1"/>
</dbReference>
<dbReference type="Pfam" id="PF19289">
    <property type="entry name" value="PmbA_TldD_3rd"/>
    <property type="match status" value="1"/>
</dbReference>
<keyword evidence="6" id="KW-1185">Reference proteome</keyword>
<evidence type="ECO:0000259" key="2">
    <source>
        <dbReference type="Pfam" id="PF01523"/>
    </source>
</evidence>
<evidence type="ECO:0000313" key="5">
    <source>
        <dbReference type="EMBL" id="MDI9233317.1"/>
    </source>
</evidence>
<dbReference type="SUPFAM" id="SSF111283">
    <property type="entry name" value="Putative modulator of DNA gyrase, PmbA/TldD"/>
    <property type="match status" value="1"/>
</dbReference>
<keyword evidence="5" id="KW-0645">Protease</keyword>
<dbReference type="EC" id="3.4.24.-" evidence="5"/>
<feature type="domain" description="Metalloprotease TldD/E N-terminal" evidence="2">
    <location>
        <begin position="84"/>
        <end position="143"/>
    </location>
</feature>
<evidence type="ECO:0000256" key="1">
    <source>
        <dbReference type="ARBA" id="ARBA00005836"/>
    </source>
</evidence>
<feature type="domain" description="Metalloprotease TldD/E central" evidence="4">
    <location>
        <begin position="171"/>
        <end position="280"/>
    </location>
</feature>
<dbReference type="InterPro" id="IPR036059">
    <property type="entry name" value="TldD/PmbA_sf"/>
</dbReference>
<organism evidence="5 6">
    <name type="scientific">Limnohabitans lacus</name>
    <dbReference type="NCBI Taxonomy" id="3045173"/>
    <lineage>
        <taxon>Bacteria</taxon>
        <taxon>Pseudomonadati</taxon>
        <taxon>Pseudomonadota</taxon>
        <taxon>Betaproteobacteria</taxon>
        <taxon>Burkholderiales</taxon>
        <taxon>Comamonadaceae</taxon>
        <taxon>Limnohabitans</taxon>
    </lineage>
</organism>
<protein>
    <submittedName>
        <fullName evidence="5">Metalloprotease PmbA</fullName>
        <ecNumber evidence="5">3.4.24.-</ecNumber>
    </submittedName>
</protein>
<dbReference type="GO" id="GO:0008237">
    <property type="term" value="F:metallopeptidase activity"/>
    <property type="evidence" value="ECO:0007669"/>
    <property type="project" value="UniProtKB-KW"/>
</dbReference>
<sequence>MTGGTRSQGQRRCWVASIIAATVGFASTLCFETYAVNPNAPAKASTSEPHDGFSYSRDHFESLVDTALRHAKKLGATNAGAEASEGCGLSVSVRKGELENVERNRDKSLGVTVYVGHRRGNASTSDFSKAAIERTVQAAFDIARFTAEDPTAGLPDEADIETQYRELDLFHPWTINSEEAAKLALQCEAAALKTSRRITNSDGAAVSAQQSHFFSAHTHGFRGGYASSRHSISVAPIAKLPGRNAEMQRDAWYSSMRSADELASPEAVGRYAAERALSRLGARKIPTTECPVLFESPAAAGLLGGFVQAVSGGALYRKSSFLLDSLGKKVFPKHIDVHEDPFVLRGKGSSPFDDEGVRSAARQVVKGGRVEGYFLSSYSARKLGMKTTGNAGGSHNLSMTSRLTQPGDDLEAMLQKLGTGLFVIELMGQGVNYVTGDYSRGASGFWVENGQIAYPVHEITIAGNLKDMFMGIEAIGSDVYNMGAKSIGSVLVNRMKVAGS</sequence>
<keyword evidence="5" id="KW-0378">Hydrolase</keyword>
<dbReference type="InterPro" id="IPR002510">
    <property type="entry name" value="Metalloprtase-TldD/E_N"/>
</dbReference>
<keyword evidence="5" id="KW-0482">Metalloprotease</keyword>
<comment type="caution">
    <text evidence="5">The sequence shown here is derived from an EMBL/GenBank/DDBJ whole genome shotgun (WGS) entry which is preliminary data.</text>
</comment>
<dbReference type="InterPro" id="IPR045569">
    <property type="entry name" value="Metalloprtase-TldD/E_C"/>
</dbReference>
<name>A0ABT6X5C8_9BURK</name>
<dbReference type="Proteomes" id="UP001431902">
    <property type="component" value="Unassembled WGS sequence"/>
</dbReference>
<dbReference type="InterPro" id="IPR047657">
    <property type="entry name" value="PmbA"/>
</dbReference>
<dbReference type="InterPro" id="IPR045570">
    <property type="entry name" value="Metalloprtase-TldD/E_cen_dom"/>
</dbReference>